<reference evidence="2 3" key="1">
    <citation type="journal article" date="2012" name="PLoS Pathog.">
        <title>Diverse lifestyles and strategies of plant pathogenesis encoded in the genomes of eighteen Dothideomycetes fungi.</title>
        <authorList>
            <person name="Ohm R.A."/>
            <person name="Feau N."/>
            <person name="Henrissat B."/>
            <person name="Schoch C.L."/>
            <person name="Horwitz B.A."/>
            <person name="Barry K.W."/>
            <person name="Condon B.J."/>
            <person name="Copeland A.C."/>
            <person name="Dhillon B."/>
            <person name="Glaser F."/>
            <person name="Hesse C.N."/>
            <person name="Kosti I."/>
            <person name="LaButti K."/>
            <person name="Lindquist E.A."/>
            <person name="Lucas S."/>
            <person name="Salamov A.A."/>
            <person name="Bradshaw R.E."/>
            <person name="Ciuffetti L."/>
            <person name="Hamelin R.C."/>
            <person name="Kema G.H.J."/>
            <person name="Lawrence C."/>
            <person name="Scott J.A."/>
            <person name="Spatafora J.W."/>
            <person name="Turgeon B.G."/>
            <person name="de Wit P.J.G.M."/>
            <person name="Zhong S."/>
            <person name="Goodwin S.B."/>
            <person name="Grigoriev I.V."/>
        </authorList>
    </citation>
    <scope>NUCLEOTIDE SEQUENCE [LARGE SCALE GENOMIC DNA]</scope>
    <source>
        <strain evidence="2 3">UAMH 10762</strain>
    </source>
</reference>
<dbReference type="KEGG" id="bcom:BAUCODRAFT_38913"/>
<evidence type="ECO:0008006" key="4">
    <source>
        <dbReference type="Google" id="ProtNLM"/>
    </source>
</evidence>
<organism evidence="2 3">
    <name type="scientific">Baudoinia panamericana (strain UAMH 10762)</name>
    <name type="common">Angels' share fungus</name>
    <name type="synonym">Baudoinia compniacensis (strain UAMH 10762)</name>
    <dbReference type="NCBI Taxonomy" id="717646"/>
    <lineage>
        <taxon>Eukaryota</taxon>
        <taxon>Fungi</taxon>
        <taxon>Dikarya</taxon>
        <taxon>Ascomycota</taxon>
        <taxon>Pezizomycotina</taxon>
        <taxon>Dothideomycetes</taxon>
        <taxon>Dothideomycetidae</taxon>
        <taxon>Mycosphaerellales</taxon>
        <taxon>Teratosphaeriaceae</taxon>
        <taxon>Baudoinia</taxon>
    </lineage>
</organism>
<dbReference type="Proteomes" id="UP000011761">
    <property type="component" value="Unassembled WGS sequence"/>
</dbReference>
<gene>
    <name evidence="2" type="ORF">BAUCODRAFT_38913</name>
</gene>
<feature type="chain" id="PRO_5004021276" description="Secreted protein" evidence="1">
    <location>
        <begin position="19"/>
        <end position="75"/>
    </location>
</feature>
<dbReference type="AlphaFoldDB" id="M2MKB8"/>
<dbReference type="GeneID" id="19113661"/>
<dbReference type="EMBL" id="KB445563">
    <property type="protein sequence ID" value="EMC91773.1"/>
    <property type="molecule type" value="Genomic_DNA"/>
</dbReference>
<accession>M2MKB8</accession>
<sequence>MVSLLLLAAGASILHVRTRLQGCSVILDFEHFRCTVTDRGPGHAPPLEPLKVRIACSCCVSIGLRVLKRPQLTYS</sequence>
<dbReference type="HOGENOM" id="CLU_2670687_0_0_1"/>
<evidence type="ECO:0000313" key="3">
    <source>
        <dbReference type="Proteomes" id="UP000011761"/>
    </source>
</evidence>
<keyword evidence="3" id="KW-1185">Reference proteome</keyword>
<feature type="signal peptide" evidence="1">
    <location>
        <begin position="1"/>
        <end position="18"/>
    </location>
</feature>
<evidence type="ECO:0000256" key="1">
    <source>
        <dbReference type="SAM" id="SignalP"/>
    </source>
</evidence>
<protein>
    <recommendedName>
        <fullName evidence="4">Secreted protein</fullName>
    </recommendedName>
</protein>
<evidence type="ECO:0000313" key="2">
    <source>
        <dbReference type="EMBL" id="EMC91773.1"/>
    </source>
</evidence>
<name>M2MKB8_BAUPA</name>
<proteinExistence type="predicted"/>
<dbReference type="RefSeq" id="XP_007680914.1">
    <property type="nucleotide sequence ID" value="XM_007682724.1"/>
</dbReference>
<keyword evidence="1" id="KW-0732">Signal</keyword>